<dbReference type="PROSITE" id="PS51736">
    <property type="entry name" value="RECOMBINASES_3"/>
    <property type="match status" value="1"/>
</dbReference>
<evidence type="ECO:0000313" key="4">
    <source>
        <dbReference type="EMBL" id="PWR18373.1"/>
    </source>
</evidence>
<dbReference type="Gene3D" id="3.40.50.1390">
    <property type="entry name" value="Resolvase, N-terminal catalytic domain"/>
    <property type="match status" value="1"/>
</dbReference>
<dbReference type="PROSITE" id="PS51737">
    <property type="entry name" value="RECOMBINASE_DNA_BIND"/>
    <property type="match status" value="1"/>
</dbReference>
<dbReference type="GO" id="GO:0000150">
    <property type="term" value="F:DNA strand exchange activity"/>
    <property type="evidence" value="ECO:0007669"/>
    <property type="project" value="InterPro"/>
</dbReference>
<dbReference type="Pfam" id="PF00239">
    <property type="entry name" value="Resolvase"/>
    <property type="match status" value="1"/>
</dbReference>
<dbReference type="CDD" id="cd00338">
    <property type="entry name" value="Ser_Recombinase"/>
    <property type="match status" value="1"/>
</dbReference>
<dbReference type="OrthoDB" id="9791494at2"/>
<evidence type="ECO:0000259" key="2">
    <source>
        <dbReference type="PROSITE" id="PS51736"/>
    </source>
</evidence>
<dbReference type="Proteomes" id="UP000246077">
    <property type="component" value="Unassembled WGS sequence"/>
</dbReference>
<feature type="domain" description="Recombinase" evidence="3">
    <location>
        <begin position="149"/>
        <end position="292"/>
    </location>
</feature>
<keyword evidence="5" id="KW-1185">Reference proteome</keyword>
<dbReference type="SMART" id="SM00857">
    <property type="entry name" value="Resolvase"/>
    <property type="match status" value="1"/>
</dbReference>
<feature type="region of interest" description="Disordered" evidence="1">
    <location>
        <begin position="437"/>
        <end position="456"/>
    </location>
</feature>
<evidence type="ECO:0000256" key="1">
    <source>
        <dbReference type="SAM" id="MobiDB-lite"/>
    </source>
</evidence>
<dbReference type="RefSeq" id="WP_109923080.1">
    <property type="nucleotide sequence ID" value="NZ_QGLF01000006.1"/>
</dbReference>
<dbReference type="Pfam" id="PF07508">
    <property type="entry name" value="Recombinase"/>
    <property type="match status" value="1"/>
</dbReference>
<dbReference type="InterPro" id="IPR038109">
    <property type="entry name" value="DNA_bind_recomb_sf"/>
</dbReference>
<dbReference type="InterPro" id="IPR025827">
    <property type="entry name" value="Zn_ribbon_recom_dom"/>
</dbReference>
<dbReference type="InterPro" id="IPR050639">
    <property type="entry name" value="SSR_resolvase"/>
</dbReference>
<dbReference type="Gene3D" id="3.90.1750.20">
    <property type="entry name" value="Putative Large Serine Recombinase, Chain B, Domain 2"/>
    <property type="match status" value="1"/>
</dbReference>
<feature type="domain" description="Resolvase/invertase-type recombinase catalytic" evidence="2">
    <location>
        <begin position="2"/>
        <end position="150"/>
    </location>
</feature>
<dbReference type="InterPro" id="IPR036162">
    <property type="entry name" value="Resolvase-like_N_sf"/>
</dbReference>
<dbReference type="Pfam" id="PF13408">
    <property type="entry name" value="Zn_ribbon_recom"/>
    <property type="match status" value="1"/>
</dbReference>
<dbReference type="EMBL" id="QGLF01000006">
    <property type="protein sequence ID" value="PWR18373.1"/>
    <property type="molecule type" value="Genomic_DNA"/>
</dbReference>
<dbReference type="PANTHER" id="PTHR30461">
    <property type="entry name" value="DNA-INVERTASE FROM LAMBDOID PROPHAGE"/>
    <property type="match status" value="1"/>
</dbReference>
<proteinExistence type="predicted"/>
<comment type="caution">
    <text evidence="4">The sequence shown here is derived from an EMBL/GenBank/DDBJ whole genome shotgun (WGS) entry which is preliminary data.</text>
</comment>
<protein>
    <submittedName>
        <fullName evidence="4">Serine recombinase</fullName>
    </submittedName>
</protein>
<gene>
    <name evidence="4" type="ORF">DKG75_20590</name>
</gene>
<dbReference type="PANTHER" id="PTHR30461:SF23">
    <property type="entry name" value="DNA RECOMBINASE-RELATED"/>
    <property type="match status" value="1"/>
</dbReference>
<evidence type="ECO:0000313" key="5">
    <source>
        <dbReference type="Proteomes" id="UP000246077"/>
    </source>
</evidence>
<dbReference type="InterPro" id="IPR006119">
    <property type="entry name" value="Resolv_N"/>
</dbReference>
<dbReference type="SUPFAM" id="SSF53041">
    <property type="entry name" value="Resolvase-like"/>
    <property type="match status" value="1"/>
</dbReference>
<sequence>MRVAIYARFSSENQRDASIDDQIRVCRARAEREQWQVVEIFTDYAISGSTTLRPGFQGLLAAARAGAFNVALAESLDRLSRDQEHVAGLFKQLGFNGIKLVTLAEGEINELHVGLKGTMNALFLKDLAAKTHRGLEGRIQEGRSAGGRCYGYDVVKELDPRGEPIRGGRAINSAEAEVVQRIFRAFAAGHSPRAIAKTLNAGQIPGPNGGAWRDTTIRGHAERGTGILRNRLYIGEMIWNRLSFIKDPSTGKRISRPNDKSELRTADVPELRIVSQDLWDQVKDRLDGIRASERCTKVRASQFWKHRRARHLLTGKLSCGCCGGPIVQNGKDYLVCSASRNQGTCDNRRSIRRPVLDNLILDALRHQLMQPDVVKEFIAAYVAEFNSLQQTLQQERQRRERDQAQITRKLDQLIDAVSEGFRSADLQQRLDDLSSRKDELKRQLDKPLQSPPRLHPNLADHYRAKVDQLHLALANESIRPEALEEIRSLIERVVLSPSAEDPEGVEIELVGDIANMVHVACERKKAAPDGAAVLDAYRRSIKVVAGARFELTAFRL</sequence>
<dbReference type="GO" id="GO:0003677">
    <property type="term" value="F:DNA binding"/>
    <property type="evidence" value="ECO:0007669"/>
    <property type="project" value="InterPro"/>
</dbReference>
<accession>A0A317DZ94</accession>
<name>A0A317DZ94_9PROT</name>
<evidence type="ECO:0000259" key="3">
    <source>
        <dbReference type="PROSITE" id="PS51737"/>
    </source>
</evidence>
<dbReference type="InterPro" id="IPR011109">
    <property type="entry name" value="DNA_bind_recombinase_dom"/>
</dbReference>
<organism evidence="4 5">
    <name type="scientific">Zavarzinia compransoris</name>
    <dbReference type="NCBI Taxonomy" id="1264899"/>
    <lineage>
        <taxon>Bacteria</taxon>
        <taxon>Pseudomonadati</taxon>
        <taxon>Pseudomonadota</taxon>
        <taxon>Alphaproteobacteria</taxon>
        <taxon>Rhodospirillales</taxon>
        <taxon>Zavarziniaceae</taxon>
        <taxon>Zavarzinia</taxon>
    </lineage>
</organism>
<dbReference type="AlphaFoldDB" id="A0A317DZ94"/>
<reference evidence="5" key="1">
    <citation type="submission" date="2018-05" db="EMBL/GenBank/DDBJ databases">
        <title>Zavarzinia sp. HR-AS.</title>
        <authorList>
            <person name="Lee Y."/>
            <person name="Jeon C.O."/>
        </authorList>
    </citation>
    <scope>NUCLEOTIDE SEQUENCE [LARGE SCALE GENOMIC DNA]</scope>
    <source>
        <strain evidence="5">DSM 1231</strain>
    </source>
</reference>